<keyword evidence="3" id="KW-1185">Reference proteome</keyword>
<feature type="region of interest" description="Disordered" evidence="1">
    <location>
        <begin position="184"/>
        <end position="229"/>
    </location>
</feature>
<sequence length="699" mass="78793">MPNVTNIGNLSDSSNPELLAAHQAFRQGQTKAYFKRLSSETIQTLAKEYGVQAFTPTGAPSKSKMLLIDALFKWKTGNNAGTNTVKPASNAQSVLSETTASSHIPSTPINFDPHAQDQSQAALSSASYPADVRSHTLDADRSAPGHDDYLKLFFSATKSQINRYPSKVLEGIAHAVKVWKETATRAHRNRPSKGHPPQDDNAPQDDNTLPQDETDTFFETGSNGSLDYDSYELDGYDMSDYQRGFDKDEASELVVPSDNQGKRNLIHDSRFELGVTNEDGQLLNKLASTSQKSGVLGKNTLAAIREDMGKLETPSWMAAAPSRPGEASQGKFTADQWRSFCTVNLPITLIHLWGSSPHEERRYEMLVNFMHLVSAVRLADMRVMTDARIQSFEDHYRRYLTGIIGEGLRDCLGGLYPHTHVTPYQHMMFHFGDLLRRFGPVHSWRCFAFERYNYILQTTNTNKRFGEMEKTMFIRFCMMQRLKSLFHKEGFPPKVHSLVTLYQKSFENIDTRGTRVNDALAFEESSDPDPVEDWPSSSLTRLDADTYHRVLQYSTSGKLSTSVRIHNRFKRRGLTFTPDSRSFPDAQVIFSIESAEEWCAGSIKRIFTAIWRSDGKPIGKTFAEIFPYKSLVASHAKNDQYRSFGFAGGRLFYDTLEDEPLVLPLERISSHFGHSLLEGFIDVPTIHALPLNKEVDFNI</sequence>
<evidence type="ECO:0008006" key="4">
    <source>
        <dbReference type="Google" id="ProtNLM"/>
    </source>
</evidence>
<feature type="compositionally biased region" description="Polar residues" evidence="1">
    <location>
        <begin position="79"/>
        <end position="109"/>
    </location>
</feature>
<evidence type="ECO:0000256" key="1">
    <source>
        <dbReference type="SAM" id="MobiDB-lite"/>
    </source>
</evidence>
<dbReference type="PANTHER" id="PTHR46579">
    <property type="entry name" value="F5/8 TYPE C DOMAIN-CONTAINING PROTEIN-RELATED"/>
    <property type="match status" value="1"/>
</dbReference>
<dbReference type="Proteomes" id="UP000188533">
    <property type="component" value="Unassembled WGS sequence"/>
</dbReference>
<feature type="region of interest" description="Disordered" evidence="1">
    <location>
        <begin position="79"/>
        <end position="127"/>
    </location>
</feature>
<evidence type="ECO:0000313" key="2">
    <source>
        <dbReference type="EMBL" id="GAW09812.1"/>
    </source>
</evidence>
<evidence type="ECO:0000313" key="3">
    <source>
        <dbReference type="Proteomes" id="UP000188533"/>
    </source>
</evidence>
<dbReference type="PANTHER" id="PTHR46579:SF1">
    <property type="entry name" value="F5_8 TYPE C DOMAIN-CONTAINING PROTEIN"/>
    <property type="match status" value="1"/>
</dbReference>
<organism evidence="2 3">
    <name type="scientific">Lentinula edodes</name>
    <name type="common">Shiitake mushroom</name>
    <name type="synonym">Lentinus edodes</name>
    <dbReference type="NCBI Taxonomy" id="5353"/>
    <lineage>
        <taxon>Eukaryota</taxon>
        <taxon>Fungi</taxon>
        <taxon>Dikarya</taxon>
        <taxon>Basidiomycota</taxon>
        <taxon>Agaricomycotina</taxon>
        <taxon>Agaricomycetes</taxon>
        <taxon>Agaricomycetidae</taxon>
        <taxon>Agaricales</taxon>
        <taxon>Marasmiineae</taxon>
        <taxon>Omphalotaceae</taxon>
        <taxon>Lentinula</taxon>
    </lineage>
</organism>
<accession>A0A1Q3ERL2</accession>
<dbReference type="STRING" id="5353.A0A1Q3ERL2"/>
<dbReference type="AlphaFoldDB" id="A0A1Q3ERL2"/>
<dbReference type="EMBL" id="BDGU01001328">
    <property type="protein sequence ID" value="GAW09812.1"/>
    <property type="molecule type" value="Genomic_DNA"/>
</dbReference>
<name>A0A1Q3ERL2_LENED</name>
<feature type="compositionally biased region" description="Low complexity" evidence="1">
    <location>
        <begin position="116"/>
        <end position="127"/>
    </location>
</feature>
<proteinExistence type="predicted"/>
<gene>
    <name evidence="2" type="ORF">LENED_012009</name>
</gene>
<reference evidence="2 3" key="1">
    <citation type="submission" date="2016-08" db="EMBL/GenBank/DDBJ databases">
        <authorList>
            <consortium name="Lentinula edodes genome sequencing consortium"/>
            <person name="Sakamoto Y."/>
            <person name="Nakade K."/>
            <person name="Sato S."/>
            <person name="Yoshida Y."/>
            <person name="Miyazaki K."/>
            <person name="Natsume S."/>
            <person name="Konno N."/>
        </authorList>
    </citation>
    <scope>NUCLEOTIDE SEQUENCE [LARGE SCALE GENOMIC DNA]</scope>
    <source>
        <strain evidence="2 3">NBRC 111202</strain>
    </source>
</reference>
<protein>
    <recommendedName>
        <fullName evidence="4">DUF4218 domain-containing protein</fullName>
    </recommendedName>
</protein>
<reference evidence="2 3" key="2">
    <citation type="submission" date="2017-02" db="EMBL/GenBank/DDBJ databases">
        <title>A genome survey and senescence transcriptome analysis in Lentinula edodes.</title>
        <authorList>
            <person name="Sakamoto Y."/>
            <person name="Nakade K."/>
            <person name="Sato S."/>
            <person name="Yoshida Y."/>
            <person name="Miyazaki K."/>
            <person name="Natsume S."/>
            <person name="Konno N."/>
        </authorList>
    </citation>
    <scope>NUCLEOTIDE SEQUENCE [LARGE SCALE GENOMIC DNA]</scope>
    <source>
        <strain evidence="2 3">NBRC 111202</strain>
    </source>
</reference>
<comment type="caution">
    <text evidence="2">The sequence shown here is derived from an EMBL/GenBank/DDBJ whole genome shotgun (WGS) entry which is preliminary data.</text>
</comment>